<name>A0A1Y0ZG10_9HYPH</name>
<reference evidence="1 2" key="1">
    <citation type="journal article" date="2015" name="Genome Announc.">
        <title>Complete Genome Sequence of Methylobacterium aquaticum Strain 22A, Isolated from Racomitrium japonicum Moss.</title>
        <authorList>
            <person name="Tani A."/>
            <person name="Ogura Y."/>
            <person name="Hayashi T."/>
            <person name="Kimbara K."/>
        </authorList>
    </citation>
    <scope>NUCLEOTIDE SEQUENCE [LARGE SCALE GENOMIC DNA]</scope>
    <source>
        <strain evidence="1 2">MA-22A</strain>
        <plasmid evidence="2">Plasmid pMaq22A_1p DNA</plasmid>
    </source>
</reference>
<gene>
    <name evidence="1" type="ORF">Maq22A_1p38525</name>
</gene>
<dbReference type="EMBL" id="AP014705">
    <property type="protein sequence ID" value="BAR47333.1"/>
    <property type="molecule type" value="Genomic_DNA"/>
</dbReference>
<sequence length="38" mass="4061">MSLIAYVALLSALALACAAAAIVMLRRASRRLDNRSDL</sequence>
<evidence type="ECO:0000313" key="1">
    <source>
        <dbReference type="EMBL" id="BAR47333.1"/>
    </source>
</evidence>
<dbReference type="Proteomes" id="UP000061432">
    <property type="component" value="Plasmid pMaq22A_1p"/>
</dbReference>
<keyword evidence="1" id="KW-0614">Plasmid</keyword>
<protein>
    <submittedName>
        <fullName evidence="1">Uncharacterized protein</fullName>
    </submittedName>
</protein>
<accession>A0A1Y0ZG10</accession>
<proteinExistence type="predicted"/>
<geneLocation type="plasmid" evidence="2">
    <name>pMaq22A_1p DNA</name>
</geneLocation>
<dbReference type="KEGG" id="maqu:Maq22A_1p38525"/>
<dbReference type="AlphaFoldDB" id="A0A1Y0ZG10"/>
<evidence type="ECO:0000313" key="2">
    <source>
        <dbReference type="Proteomes" id="UP000061432"/>
    </source>
</evidence>
<reference evidence="2" key="2">
    <citation type="submission" date="2015-01" db="EMBL/GenBank/DDBJ databases">
        <title>Complete genome sequence of Methylobacterium aquaticum strain 22A.</title>
        <authorList>
            <person name="Tani A."/>
            <person name="Ogura Y."/>
            <person name="Hayashi T."/>
        </authorList>
    </citation>
    <scope>NUCLEOTIDE SEQUENCE [LARGE SCALE GENOMIC DNA]</scope>
    <source>
        <strain evidence="2">MA-22A</strain>
        <plasmid evidence="2">Plasmid pMaq22A_1p DNA</plasmid>
    </source>
</reference>
<organism evidence="1 2">
    <name type="scientific">Methylobacterium aquaticum</name>
    <dbReference type="NCBI Taxonomy" id="270351"/>
    <lineage>
        <taxon>Bacteria</taxon>
        <taxon>Pseudomonadati</taxon>
        <taxon>Pseudomonadota</taxon>
        <taxon>Alphaproteobacteria</taxon>
        <taxon>Hyphomicrobiales</taxon>
        <taxon>Methylobacteriaceae</taxon>
        <taxon>Methylobacterium</taxon>
    </lineage>
</organism>